<organism evidence="10 11">
    <name type="scientific">Adhaeribacter soli</name>
    <dbReference type="NCBI Taxonomy" id="2607655"/>
    <lineage>
        <taxon>Bacteria</taxon>
        <taxon>Pseudomonadati</taxon>
        <taxon>Bacteroidota</taxon>
        <taxon>Cytophagia</taxon>
        <taxon>Cytophagales</taxon>
        <taxon>Hymenobacteraceae</taxon>
        <taxon>Adhaeribacter</taxon>
    </lineage>
</organism>
<dbReference type="Pfam" id="PF00486">
    <property type="entry name" value="Trans_reg_C"/>
    <property type="match status" value="1"/>
</dbReference>
<comment type="caution">
    <text evidence="10">The sequence shown here is derived from an EMBL/GenBank/DDBJ whole genome shotgun (WGS) entry which is preliminary data.</text>
</comment>
<dbReference type="Proteomes" id="UP000326570">
    <property type="component" value="Unassembled WGS sequence"/>
</dbReference>
<protein>
    <submittedName>
        <fullName evidence="10">Response regulator transcription factor</fullName>
    </submittedName>
</protein>
<keyword evidence="3" id="KW-0805">Transcription regulation</keyword>
<dbReference type="GO" id="GO:0005829">
    <property type="term" value="C:cytosol"/>
    <property type="evidence" value="ECO:0007669"/>
    <property type="project" value="TreeGrafter"/>
</dbReference>
<sequence length="225" mass="25422">MKILVIEDEPEMLENMVTSLQKEKYLVETATTFDDALDKVSIYEYDCILLDISLPGGNGLEILDQLKKLHKTEGVIIVSAKNSLDDKVAGLNLGADDYLAKPFHMAELHARVKSVLRRKKFEGSNEVVLNNVTIDPESHTVKVNGKDLPLNRKEFDVLLYLVTNKSRLVSKTALAEHVWGDQIDEADNFEFIYSQIKNLRKKLKDSQADIEIQAIYGIGYKLIAE</sequence>
<evidence type="ECO:0000256" key="1">
    <source>
        <dbReference type="ARBA" id="ARBA00022553"/>
    </source>
</evidence>
<evidence type="ECO:0000259" key="9">
    <source>
        <dbReference type="PROSITE" id="PS51755"/>
    </source>
</evidence>
<accession>A0A5N1J110</accession>
<evidence type="ECO:0000256" key="6">
    <source>
        <dbReference type="PROSITE-ProRule" id="PRU00169"/>
    </source>
</evidence>
<dbReference type="Pfam" id="PF00072">
    <property type="entry name" value="Response_reg"/>
    <property type="match status" value="1"/>
</dbReference>
<dbReference type="GO" id="GO:0000976">
    <property type="term" value="F:transcription cis-regulatory region binding"/>
    <property type="evidence" value="ECO:0007669"/>
    <property type="project" value="TreeGrafter"/>
</dbReference>
<feature type="modified residue" description="4-aspartylphosphate" evidence="6">
    <location>
        <position position="51"/>
    </location>
</feature>
<evidence type="ECO:0000259" key="8">
    <source>
        <dbReference type="PROSITE" id="PS50110"/>
    </source>
</evidence>
<dbReference type="InterPro" id="IPR039420">
    <property type="entry name" value="WalR-like"/>
</dbReference>
<keyword evidence="5" id="KW-0804">Transcription</keyword>
<dbReference type="PROSITE" id="PS51755">
    <property type="entry name" value="OMPR_PHOB"/>
    <property type="match status" value="1"/>
</dbReference>
<evidence type="ECO:0000256" key="3">
    <source>
        <dbReference type="ARBA" id="ARBA00023015"/>
    </source>
</evidence>
<evidence type="ECO:0000256" key="7">
    <source>
        <dbReference type="PROSITE-ProRule" id="PRU01091"/>
    </source>
</evidence>
<dbReference type="Gene3D" id="3.40.50.2300">
    <property type="match status" value="1"/>
</dbReference>
<dbReference type="CDD" id="cd00383">
    <property type="entry name" value="trans_reg_C"/>
    <property type="match status" value="1"/>
</dbReference>
<dbReference type="AlphaFoldDB" id="A0A5N1J110"/>
<name>A0A5N1J110_9BACT</name>
<dbReference type="InterPro" id="IPR011006">
    <property type="entry name" value="CheY-like_superfamily"/>
</dbReference>
<dbReference type="Gene3D" id="6.10.250.690">
    <property type="match status" value="1"/>
</dbReference>
<proteinExistence type="predicted"/>
<dbReference type="PANTHER" id="PTHR48111">
    <property type="entry name" value="REGULATOR OF RPOS"/>
    <property type="match status" value="1"/>
</dbReference>
<keyword evidence="1 6" id="KW-0597">Phosphoprotein</keyword>
<dbReference type="InterPro" id="IPR001789">
    <property type="entry name" value="Sig_transdc_resp-reg_receiver"/>
</dbReference>
<evidence type="ECO:0000256" key="5">
    <source>
        <dbReference type="ARBA" id="ARBA00023163"/>
    </source>
</evidence>
<dbReference type="GO" id="GO:0006355">
    <property type="term" value="P:regulation of DNA-templated transcription"/>
    <property type="evidence" value="ECO:0007669"/>
    <property type="project" value="InterPro"/>
</dbReference>
<dbReference type="InterPro" id="IPR001867">
    <property type="entry name" value="OmpR/PhoB-type_DNA-bd"/>
</dbReference>
<keyword evidence="11" id="KW-1185">Reference proteome</keyword>
<dbReference type="SUPFAM" id="SSF52172">
    <property type="entry name" value="CheY-like"/>
    <property type="match status" value="1"/>
</dbReference>
<dbReference type="PANTHER" id="PTHR48111:SF22">
    <property type="entry name" value="REGULATOR OF RPOS"/>
    <property type="match status" value="1"/>
</dbReference>
<dbReference type="PROSITE" id="PS50110">
    <property type="entry name" value="RESPONSE_REGULATORY"/>
    <property type="match status" value="1"/>
</dbReference>
<evidence type="ECO:0000313" key="11">
    <source>
        <dbReference type="Proteomes" id="UP000326570"/>
    </source>
</evidence>
<feature type="DNA-binding region" description="OmpR/PhoB-type" evidence="7">
    <location>
        <begin position="124"/>
        <end position="224"/>
    </location>
</feature>
<keyword evidence="4 7" id="KW-0238">DNA-binding</keyword>
<evidence type="ECO:0000256" key="2">
    <source>
        <dbReference type="ARBA" id="ARBA00023012"/>
    </source>
</evidence>
<feature type="domain" description="OmpR/PhoB-type" evidence="9">
    <location>
        <begin position="124"/>
        <end position="224"/>
    </location>
</feature>
<dbReference type="SMART" id="SM00448">
    <property type="entry name" value="REC"/>
    <property type="match status" value="1"/>
</dbReference>
<dbReference type="EMBL" id="VTWT01000003">
    <property type="protein sequence ID" value="KAA9340088.1"/>
    <property type="molecule type" value="Genomic_DNA"/>
</dbReference>
<gene>
    <name evidence="10" type="ORF">F0P94_06985</name>
</gene>
<dbReference type="InterPro" id="IPR036388">
    <property type="entry name" value="WH-like_DNA-bd_sf"/>
</dbReference>
<feature type="domain" description="Response regulatory" evidence="8">
    <location>
        <begin position="2"/>
        <end position="116"/>
    </location>
</feature>
<reference evidence="10 11" key="1">
    <citation type="submission" date="2019-09" db="EMBL/GenBank/DDBJ databases">
        <title>Genome sequence of Adhaeribacter sp. M2.</title>
        <authorList>
            <person name="Srinivasan S."/>
        </authorList>
    </citation>
    <scope>NUCLEOTIDE SEQUENCE [LARGE SCALE GENOMIC DNA]</scope>
    <source>
        <strain evidence="10 11">M2</strain>
    </source>
</reference>
<dbReference type="SMART" id="SM00862">
    <property type="entry name" value="Trans_reg_C"/>
    <property type="match status" value="1"/>
</dbReference>
<dbReference type="RefSeq" id="WP_150903160.1">
    <property type="nucleotide sequence ID" value="NZ_VTWT01000003.1"/>
</dbReference>
<dbReference type="GO" id="GO:0032993">
    <property type="term" value="C:protein-DNA complex"/>
    <property type="evidence" value="ECO:0007669"/>
    <property type="project" value="TreeGrafter"/>
</dbReference>
<evidence type="ECO:0000313" key="10">
    <source>
        <dbReference type="EMBL" id="KAA9340088.1"/>
    </source>
</evidence>
<dbReference type="Gene3D" id="1.10.10.10">
    <property type="entry name" value="Winged helix-like DNA-binding domain superfamily/Winged helix DNA-binding domain"/>
    <property type="match status" value="1"/>
</dbReference>
<evidence type="ECO:0000256" key="4">
    <source>
        <dbReference type="ARBA" id="ARBA00023125"/>
    </source>
</evidence>
<keyword evidence="2" id="KW-0902">Two-component regulatory system</keyword>
<dbReference type="GO" id="GO:0000156">
    <property type="term" value="F:phosphorelay response regulator activity"/>
    <property type="evidence" value="ECO:0007669"/>
    <property type="project" value="TreeGrafter"/>
</dbReference>